<keyword evidence="9" id="KW-0732">Signal</keyword>
<name>A0A1T4L111_9BACT</name>
<dbReference type="STRING" id="413434.SAMN04488132_102241"/>
<reference evidence="10 11" key="1">
    <citation type="submission" date="2017-02" db="EMBL/GenBank/DDBJ databases">
        <authorList>
            <person name="Peterson S.W."/>
        </authorList>
    </citation>
    <scope>NUCLEOTIDE SEQUENCE [LARGE SCALE GENOMIC DNA]</scope>
    <source>
        <strain evidence="10 11">DSM 22335</strain>
    </source>
</reference>
<evidence type="ECO:0000256" key="6">
    <source>
        <dbReference type="ARBA" id="ARBA00023136"/>
    </source>
</evidence>
<dbReference type="InterPro" id="IPR003423">
    <property type="entry name" value="OMP_efflux"/>
</dbReference>
<protein>
    <submittedName>
        <fullName evidence="10">Outer membrane protein TolC</fullName>
    </submittedName>
</protein>
<keyword evidence="4" id="KW-1134">Transmembrane beta strand</keyword>
<gene>
    <name evidence="10" type="ORF">SAMN04488132_102241</name>
</gene>
<dbReference type="Proteomes" id="UP000190888">
    <property type="component" value="Unassembled WGS sequence"/>
</dbReference>
<dbReference type="GO" id="GO:0009279">
    <property type="term" value="C:cell outer membrane"/>
    <property type="evidence" value="ECO:0007669"/>
    <property type="project" value="UniProtKB-SubCell"/>
</dbReference>
<dbReference type="AlphaFoldDB" id="A0A1T4L111"/>
<dbReference type="PANTHER" id="PTHR30026:SF20">
    <property type="entry name" value="OUTER MEMBRANE PROTEIN TOLC"/>
    <property type="match status" value="1"/>
</dbReference>
<organism evidence="10 11">
    <name type="scientific">Sediminibacterium ginsengisoli</name>
    <dbReference type="NCBI Taxonomy" id="413434"/>
    <lineage>
        <taxon>Bacteria</taxon>
        <taxon>Pseudomonadati</taxon>
        <taxon>Bacteroidota</taxon>
        <taxon>Chitinophagia</taxon>
        <taxon>Chitinophagales</taxon>
        <taxon>Chitinophagaceae</taxon>
        <taxon>Sediminibacterium</taxon>
    </lineage>
</organism>
<dbReference type="PANTHER" id="PTHR30026">
    <property type="entry name" value="OUTER MEMBRANE PROTEIN TOLC"/>
    <property type="match status" value="1"/>
</dbReference>
<dbReference type="GO" id="GO:0015562">
    <property type="term" value="F:efflux transmembrane transporter activity"/>
    <property type="evidence" value="ECO:0007669"/>
    <property type="project" value="InterPro"/>
</dbReference>
<keyword evidence="11" id="KW-1185">Reference proteome</keyword>
<dbReference type="Gene3D" id="1.20.1600.10">
    <property type="entry name" value="Outer membrane efflux proteins (OEP)"/>
    <property type="match status" value="1"/>
</dbReference>
<dbReference type="GO" id="GO:1990281">
    <property type="term" value="C:efflux pump complex"/>
    <property type="evidence" value="ECO:0007669"/>
    <property type="project" value="TreeGrafter"/>
</dbReference>
<sequence length="427" mass="47755">MKKISITIAVFLAAVSLQAQVTVNSELKTLITKSFGYFPRIKEAENMVVTAQEKLTLTQLNKLPDVTGDASYAYVKPKIEIPLNGTDFQFAPVHNLNGAVNATYALFDFGRLQANINRSKDDLQYAKHNVEYARAQLANQVANVYYNIVYLQKAIRIQDDVLNYLTENKRIVESQLRNGNALKIDLLNIQASIDNEENRKADLKNSLQKQLNLLEYTTGISQSTGTAFDFDISLTDASSALGIAQTENLDFTLAKDKITQAQSDLAITKLAEKPTVGVKAAVGVKNGYVPYINDMRFNYMAGISFSVPIYNGGRNKQQQKLQQNIIRQNEMAVETLSNNYKKDIQQALTDIATNLERIKNTQGQIDQAKAAQVLATNRFTNGTGTNLEITNASTNVQRAELTKLQYEYQLCLAKVELTKLMGYQYWQ</sequence>
<evidence type="ECO:0000256" key="3">
    <source>
        <dbReference type="ARBA" id="ARBA00022448"/>
    </source>
</evidence>
<dbReference type="EMBL" id="FUWH01000002">
    <property type="protein sequence ID" value="SJZ48343.1"/>
    <property type="molecule type" value="Genomic_DNA"/>
</dbReference>
<keyword evidence="5" id="KW-0812">Transmembrane</keyword>
<evidence type="ECO:0000256" key="1">
    <source>
        <dbReference type="ARBA" id="ARBA00004442"/>
    </source>
</evidence>
<evidence type="ECO:0000256" key="2">
    <source>
        <dbReference type="ARBA" id="ARBA00007613"/>
    </source>
</evidence>
<accession>A0A1T4L111</accession>
<feature type="chain" id="PRO_5012730139" evidence="9">
    <location>
        <begin position="20"/>
        <end position="427"/>
    </location>
</feature>
<evidence type="ECO:0000256" key="5">
    <source>
        <dbReference type="ARBA" id="ARBA00022692"/>
    </source>
</evidence>
<dbReference type="Pfam" id="PF02321">
    <property type="entry name" value="OEP"/>
    <property type="match status" value="2"/>
</dbReference>
<evidence type="ECO:0000256" key="4">
    <source>
        <dbReference type="ARBA" id="ARBA00022452"/>
    </source>
</evidence>
<dbReference type="RefSeq" id="WP_078830203.1">
    <property type="nucleotide sequence ID" value="NZ_FUWH01000002.1"/>
</dbReference>
<keyword evidence="8" id="KW-0175">Coiled coil</keyword>
<evidence type="ECO:0000256" key="8">
    <source>
        <dbReference type="SAM" id="Coils"/>
    </source>
</evidence>
<evidence type="ECO:0000313" key="10">
    <source>
        <dbReference type="EMBL" id="SJZ48343.1"/>
    </source>
</evidence>
<keyword evidence="3" id="KW-0813">Transport</keyword>
<evidence type="ECO:0000256" key="7">
    <source>
        <dbReference type="ARBA" id="ARBA00023237"/>
    </source>
</evidence>
<evidence type="ECO:0000313" key="11">
    <source>
        <dbReference type="Proteomes" id="UP000190888"/>
    </source>
</evidence>
<dbReference type="SUPFAM" id="SSF56954">
    <property type="entry name" value="Outer membrane efflux proteins (OEP)"/>
    <property type="match status" value="1"/>
</dbReference>
<feature type="coiled-coil region" evidence="8">
    <location>
        <begin position="186"/>
        <end position="213"/>
    </location>
</feature>
<feature type="signal peptide" evidence="9">
    <location>
        <begin position="1"/>
        <end position="19"/>
    </location>
</feature>
<evidence type="ECO:0000256" key="9">
    <source>
        <dbReference type="SAM" id="SignalP"/>
    </source>
</evidence>
<comment type="subcellular location">
    <subcellularLocation>
        <location evidence="1">Cell outer membrane</location>
    </subcellularLocation>
</comment>
<dbReference type="GO" id="GO:0015288">
    <property type="term" value="F:porin activity"/>
    <property type="evidence" value="ECO:0007669"/>
    <property type="project" value="TreeGrafter"/>
</dbReference>
<comment type="similarity">
    <text evidence="2">Belongs to the outer membrane factor (OMF) (TC 1.B.17) family.</text>
</comment>
<dbReference type="InterPro" id="IPR051906">
    <property type="entry name" value="TolC-like"/>
</dbReference>
<keyword evidence="6" id="KW-0472">Membrane</keyword>
<proteinExistence type="inferred from homology"/>
<dbReference type="OrthoDB" id="1674528at2"/>
<keyword evidence="7" id="KW-0998">Cell outer membrane</keyword>